<keyword evidence="1" id="KW-0175">Coiled coil</keyword>
<dbReference type="AlphaFoldDB" id="A0A6A7A4H8"/>
<dbReference type="Proteomes" id="UP000799424">
    <property type="component" value="Unassembled WGS sequence"/>
</dbReference>
<feature type="coiled-coil region" evidence="1">
    <location>
        <begin position="391"/>
        <end position="425"/>
    </location>
</feature>
<accession>A0A6A7A4H8</accession>
<sequence length="435" mass="49144">MEDPASIFPLPTTYEVPVEIPALHAAPEVHSTDASAQLPQIGGASSISDHTISVIDRMKYHLRCRTVEHVTFIYLNLGEEEANMLDQDAQYIDHDILVEASPTYARHVQKHPDRPIKVPKSITAKTVNAFSQIVSPVRAIRLPTHYLWPSKNSIPRVFDRFGAIDPEKINWSVGTLLELVAFARYMDILWMCDMAIDRLHWMFTEQSKLSEICRKKFTQNGWMNVNGRFVRVDNHLPSVPDLQDRSLSAKDFESDHLDQLFAEPVDVPTLMFVADLIFALGDESELISASQEVEQIFEAAAKTPQYSCLIGVARQYFCTRYHYHAADEACYTAYLTPTGQLLVDQAYTTESHDQLLKLSIGLAPANSLESIMYARTEDKGELQQDNSTPEMLEAEKQLLFMELQLEAAKAAMEKVRHAAKEDKCESLIAARNLLS</sequence>
<organism evidence="2 3">
    <name type="scientific">Ophiobolus disseminans</name>
    <dbReference type="NCBI Taxonomy" id="1469910"/>
    <lineage>
        <taxon>Eukaryota</taxon>
        <taxon>Fungi</taxon>
        <taxon>Dikarya</taxon>
        <taxon>Ascomycota</taxon>
        <taxon>Pezizomycotina</taxon>
        <taxon>Dothideomycetes</taxon>
        <taxon>Pleosporomycetidae</taxon>
        <taxon>Pleosporales</taxon>
        <taxon>Pleosporineae</taxon>
        <taxon>Phaeosphaeriaceae</taxon>
        <taxon>Ophiobolus</taxon>
    </lineage>
</organism>
<proteinExistence type="predicted"/>
<dbReference type="OrthoDB" id="3797183at2759"/>
<gene>
    <name evidence="2" type="ORF">CC86DRAFT_289240</name>
</gene>
<reference evidence="2" key="1">
    <citation type="journal article" date="2020" name="Stud. Mycol.">
        <title>101 Dothideomycetes genomes: a test case for predicting lifestyles and emergence of pathogens.</title>
        <authorList>
            <person name="Haridas S."/>
            <person name="Albert R."/>
            <person name="Binder M."/>
            <person name="Bloem J."/>
            <person name="Labutti K."/>
            <person name="Salamov A."/>
            <person name="Andreopoulos B."/>
            <person name="Baker S."/>
            <person name="Barry K."/>
            <person name="Bills G."/>
            <person name="Bluhm B."/>
            <person name="Cannon C."/>
            <person name="Castanera R."/>
            <person name="Culley D."/>
            <person name="Daum C."/>
            <person name="Ezra D."/>
            <person name="Gonzalez J."/>
            <person name="Henrissat B."/>
            <person name="Kuo A."/>
            <person name="Liang C."/>
            <person name="Lipzen A."/>
            <person name="Lutzoni F."/>
            <person name="Magnuson J."/>
            <person name="Mondo S."/>
            <person name="Nolan M."/>
            <person name="Ohm R."/>
            <person name="Pangilinan J."/>
            <person name="Park H.-J."/>
            <person name="Ramirez L."/>
            <person name="Alfaro M."/>
            <person name="Sun H."/>
            <person name="Tritt A."/>
            <person name="Yoshinaga Y."/>
            <person name="Zwiers L.-H."/>
            <person name="Turgeon B."/>
            <person name="Goodwin S."/>
            <person name="Spatafora J."/>
            <person name="Crous P."/>
            <person name="Grigoriev I."/>
        </authorList>
    </citation>
    <scope>NUCLEOTIDE SEQUENCE</scope>
    <source>
        <strain evidence="2">CBS 113818</strain>
    </source>
</reference>
<dbReference type="EMBL" id="MU006223">
    <property type="protein sequence ID" value="KAF2828212.1"/>
    <property type="molecule type" value="Genomic_DNA"/>
</dbReference>
<evidence type="ECO:0000313" key="2">
    <source>
        <dbReference type="EMBL" id="KAF2828212.1"/>
    </source>
</evidence>
<protein>
    <submittedName>
        <fullName evidence="2">Uncharacterized protein</fullName>
    </submittedName>
</protein>
<keyword evidence="3" id="KW-1185">Reference proteome</keyword>
<name>A0A6A7A4H8_9PLEO</name>
<evidence type="ECO:0000313" key="3">
    <source>
        <dbReference type="Proteomes" id="UP000799424"/>
    </source>
</evidence>
<evidence type="ECO:0000256" key="1">
    <source>
        <dbReference type="SAM" id="Coils"/>
    </source>
</evidence>